<dbReference type="Pfam" id="PF04954">
    <property type="entry name" value="SIP"/>
    <property type="match status" value="1"/>
</dbReference>
<dbReference type="Pfam" id="PF08021">
    <property type="entry name" value="FAD_binding_9"/>
    <property type="match status" value="1"/>
</dbReference>
<dbReference type="InterPro" id="IPR039374">
    <property type="entry name" value="SIP_fam"/>
</dbReference>
<dbReference type="PANTHER" id="PTHR30157:SF0">
    <property type="entry name" value="NADPH-DEPENDENT FERRIC-CHELATE REDUCTASE"/>
    <property type="match status" value="1"/>
</dbReference>
<dbReference type="CDD" id="cd06193">
    <property type="entry name" value="siderophore_interacting"/>
    <property type="match status" value="1"/>
</dbReference>
<evidence type="ECO:0000313" key="4">
    <source>
        <dbReference type="Proteomes" id="UP000033649"/>
    </source>
</evidence>
<dbReference type="InterPro" id="IPR007037">
    <property type="entry name" value="SIP_rossman_dom"/>
</dbReference>
<dbReference type="PROSITE" id="PS51384">
    <property type="entry name" value="FAD_FR"/>
    <property type="match status" value="1"/>
</dbReference>
<dbReference type="RefSeq" id="WP_046103568.1">
    <property type="nucleotide sequence ID" value="NZ_JZEY01000054.1"/>
</dbReference>
<evidence type="ECO:0000313" key="3">
    <source>
        <dbReference type="EMBL" id="KKB08880.1"/>
    </source>
</evidence>
<accession>A0A0F5FJX2</accession>
<dbReference type="PANTHER" id="PTHR30157">
    <property type="entry name" value="FERRIC REDUCTASE, NADPH-DEPENDENT"/>
    <property type="match status" value="1"/>
</dbReference>
<reference evidence="3 4" key="1">
    <citation type="submission" date="2015-03" db="EMBL/GenBank/DDBJ databases">
        <authorList>
            <person name="Hassan Y."/>
            <person name="Lepp D."/>
            <person name="Li X.-Z."/>
            <person name="Zhou T."/>
        </authorList>
    </citation>
    <scope>NUCLEOTIDE SEQUENCE [LARGE SCALE GENOMIC DNA]</scope>
    <source>
        <strain evidence="3 4">IPL18</strain>
    </source>
</reference>
<comment type="similarity">
    <text evidence="1">Belongs to the SIP oxidoreductase family.</text>
</comment>
<evidence type="ECO:0000259" key="2">
    <source>
        <dbReference type="PROSITE" id="PS51384"/>
    </source>
</evidence>
<dbReference type="Gene3D" id="3.40.50.80">
    <property type="entry name" value="Nucleotide-binding domain of ferredoxin-NADP reductase (FNR) module"/>
    <property type="match status" value="1"/>
</dbReference>
<dbReference type="EMBL" id="JZEY01000054">
    <property type="protein sequence ID" value="KKB08880.1"/>
    <property type="molecule type" value="Genomic_DNA"/>
</dbReference>
<keyword evidence="4" id="KW-1185">Reference proteome</keyword>
<dbReference type="PATRIC" id="fig|429727.3.peg.454"/>
<dbReference type="Gene3D" id="2.40.30.10">
    <property type="entry name" value="Translation factors"/>
    <property type="match status" value="1"/>
</dbReference>
<proteinExistence type="inferred from homology"/>
<dbReference type="InterPro" id="IPR017938">
    <property type="entry name" value="Riboflavin_synthase-like_b-brl"/>
</dbReference>
<dbReference type="InterPro" id="IPR039261">
    <property type="entry name" value="FNR_nucleotide-bd"/>
</dbReference>
<comment type="caution">
    <text evidence="3">The sequence shown here is derived from an EMBL/GenBank/DDBJ whole genome shotgun (WGS) entry which is preliminary data.</text>
</comment>
<dbReference type="OrthoDB" id="9814826at2"/>
<name>A0A0F5FJX2_9HYPH</name>
<dbReference type="InterPro" id="IPR013113">
    <property type="entry name" value="SIP_FAD-bd"/>
</dbReference>
<dbReference type="AlphaFoldDB" id="A0A0F5FJX2"/>
<dbReference type="Proteomes" id="UP000033649">
    <property type="component" value="Unassembled WGS sequence"/>
</dbReference>
<dbReference type="InterPro" id="IPR017927">
    <property type="entry name" value="FAD-bd_FR_type"/>
</dbReference>
<sequence>MDRPVAERVRHELKFRVAEVVRTERITPLMMRVTFTDPSFADFPSAAYDDHVKIWFHPEGTEPVVPVPGPNGLDWPEGMPKPEGRDYTPRSFDRKKQELAIDFVLHDGGIAAEWAAGAKPGDRLGIGGPRASFVVRDDFDYYVLIGDATALPAIGRRIEELPAETRIIAFVEVATLAERQDFSHATNLEMTWIERSAGASLTQTVKAATLPPGQGYIFIAGEAAMSSGLREHFITAGHDADLIKAAGYWRLGEPDFYDGHAH</sequence>
<protein>
    <recommendedName>
        <fullName evidence="2">FAD-binding FR-type domain-containing protein</fullName>
    </recommendedName>
</protein>
<evidence type="ECO:0000256" key="1">
    <source>
        <dbReference type="ARBA" id="ARBA00035644"/>
    </source>
</evidence>
<feature type="domain" description="FAD-binding FR-type" evidence="2">
    <location>
        <begin position="13"/>
        <end position="136"/>
    </location>
</feature>
<dbReference type="GO" id="GO:0016491">
    <property type="term" value="F:oxidoreductase activity"/>
    <property type="evidence" value="ECO:0007669"/>
    <property type="project" value="InterPro"/>
</dbReference>
<gene>
    <name evidence="3" type="ORF">VE26_02155</name>
</gene>
<organism evidence="3 4">
    <name type="scientific">Devosia chinhatensis</name>
    <dbReference type="NCBI Taxonomy" id="429727"/>
    <lineage>
        <taxon>Bacteria</taxon>
        <taxon>Pseudomonadati</taxon>
        <taxon>Pseudomonadota</taxon>
        <taxon>Alphaproteobacteria</taxon>
        <taxon>Hyphomicrobiales</taxon>
        <taxon>Devosiaceae</taxon>
        <taxon>Devosia</taxon>
    </lineage>
</organism>
<dbReference type="SUPFAM" id="SSF63380">
    <property type="entry name" value="Riboflavin synthase domain-like"/>
    <property type="match status" value="1"/>
</dbReference>
<dbReference type="STRING" id="429727.VE26_02155"/>